<feature type="transmembrane region" description="Helical" evidence="1">
    <location>
        <begin position="7"/>
        <end position="27"/>
    </location>
</feature>
<keyword evidence="3" id="KW-1185">Reference proteome</keyword>
<sequence>MSHTERNTLVSILTSLLINSYVIIRLINMYGSGALDGPDATQVWARMILWTIAAGIVLTVVLIILANILIAIVERGENTGFIVDERDKVFEIRGNSVTMLFAAIGFVGSIVALAMGFEALTVFVMIYFSFALGSLAGDLVKIASYRAGV</sequence>
<accession>A0A238LG06</accession>
<organism evidence="2 3">
    <name type="scientific">Flavimaricola marinus</name>
    <dbReference type="NCBI Taxonomy" id="1819565"/>
    <lineage>
        <taxon>Bacteria</taxon>
        <taxon>Pseudomonadati</taxon>
        <taxon>Pseudomonadota</taxon>
        <taxon>Alphaproteobacteria</taxon>
        <taxon>Rhodobacterales</taxon>
        <taxon>Paracoccaceae</taxon>
        <taxon>Flavimaricola</taxon>
    </lineage>
</organism>
<evidence type="ECO:0000313" key="2">
    <source>
        <dbReference type="EMBL" id="SMY08512.1"/>
    </source>
</evidence>
<keyword evidence="1" id="KW-0472">Membrane</keyword>
<dbReference type="EMBL" id="FXZK01000005">
    <property type="protein sequence ID" value="SMY08512.1"/>
    <property type="molecule type" value="Genomic_DNA"/>
</dbReference>
<dbReference type="OrthoDB" id="7689668at2"/>
<proteinExistence type="predicted"/>
<protein>
    <submittedName>
        <fullName evidence="2">Uncharacterized protein</fullName>
    </submittedName>
</protein>
<name>A0A238LG06_9RHOB</name>
<reference evidence="2 3" key="1">
    <citation type="submission" date="2017-05" db="EMBL/GenBank/DDBJ databases">
        <authorList>
            <person name="Song R."/>
            <person name="Chenine A.L."/>
            <person name="Ruprecht R.M."/>
        </authorList>
    </citation>
    <scope>NUCLEOTIDE SEQUENCE [LARGE SCALE GENOMIC DNA]</scope>
    <source>
        <strain evidence="2 3">CECT 8899</strain>
    </source>
</reference>
<keyword evidence="1" id="KW-0812">Transmembrane</keyword>
<dbReference type="Proteomes" id="UP000201613">
    <property type="component" value="Unassembled WGS sequence"/>
</dbReference>
<feature type="transmembrane region" description="Helical" evidence="1">
    <location>
        <begin position="47"/>
        <end position="73"/>
    </location>
</feature>
<dbReference type="RefSeq" id="WP_093992716.1">
    <property type="nucleotide sequence ID" value="NZ_FXZK01000005.1"/>
</dbReference>
<dbReference type="AlphaFoldDB" id="A0A238LG06"/>
<feature type="transmembrane region" description="Helical" evidence="1">
    <location>
        <begin position="120"/>
        <end position="140"/>
    </location>
</feature>
<feature type="transmembrane region" description="Helical" evidence="1">
    <location>
        <begin position="94"/>
        <end position="114"/>
    </location>
</feature>
<gene>
    <name evidence="2" type="ORF">LOM8899_02665</name>
</gene>
<keyword evidence="1" id="KW-1133">Transmembrane helix</keyword>
<evidence type="ECO:0000256" key="1">
    <source>
        <dbReference type="SAM" id="Phobius"/>
    </source>
</evidence>
<evidence type="ECO:0000313" key="3">
    <source>
        <dbReference type="Proteomes" id="UP000201613"/>
    </source>
</evidence>